<accession>A0A9W8BAB6</accession>
<dbReference type="Pfam" id="PF02458">
    <property type="entry name" value="Transferase"/>
    <property type="match status" value="2"/>
</dbReference>
<gene>
    <name evidence="2" type="ORF">H4R26_004846</name>
</gene>
<organism evidence="2 3">
    <name type="scientific">Coemansia thaxteri</name>
    <dbReference type="NCBI Taxonomy" id="2663907"/>
    <lineage>
        <taxon>Eukaryota</taxon>
        <taxon>Fungi</taxon>
        <taxon>Fungi incertae sedis</taxon>
        <taxon>Zoopagomycota</taxon>
        <taxon>Kickxellomycotina</taxon>
        <taxon>Kickxellomycetes</taxon>
        <taxon>Kickxellales</taxon>
        <taxon>Kickxellaceae</taxon>
        <taxon>Coemansia</taxon>
    </lineage>
</organism>
<dbReference type="InterPro" id="IPR050317">
    <property type="entry name" value="Plant_Fungal_Acyltransferase"/>
</dbReference>
<dbReference type="AlphaFoldDB" id="A0A9W8BAB6"/>
<evidence type="ECO:0000256" key="1">
    <source>
        <dbReference type="ARBA" id="ARBA00022679"/>
    </source>
</evidence>
<sequence>MDSFINGVQSHTIDLCVIDLIPSFCNVPFYFYYKNTGGDHDFMPSELLRESFYVSLLDFPILAGRLVTVAPGHIKVVVDKENLNLPEYRESQSDVHFSELQATKFGCKILPGGVATVSSVTTAGADGTIKLANIHIVRLHENSGVVVFASIAHYIVDGTGYCQFISRWAEVCKWMQRRSVAGELPAFSAGFLRSTIYSHLPVERKELDEGTKAMMSTQGLLSRWLAWISPEFRGSVLSLLPTMASGEGHAFHISTRALASLHTMVKDYIPGDERISDNDILTALISMLVAQCESLEMSASSKKGYLASLGAYLLPSMFTTPVVFSTQVVVDLRPRLEGLGSAKYSGNSVVTQSVNNPTQSMCGAISGQTLAQVARSVRRMVSGTDAAFLGQLVEETSKKPEQYTNILAHVLTTPSLVVSNISRFAFYGVDFGGGIPAYVCPLVRMLVTFAVILPVHPSLGGYGIHITMTKQAMARLLMNEFWMDIVELLY</sequence>
<evidence type="ECO:0000313" key="2">
    <source>
        <dbReference type="EMBL" id="KAJ1999942.1"/>
    </source>
</evidence>
<keyword evidence="3" id="KW-1185">Reference proteome</keyword>
<dbReference type="Gene3D" id="3.30.559.10">
    <property type="entry name" value="Chloramphenicol acetyltransferase-like domain"/>
    <property type="match status" value="2"/>
</dbReference>
<evidence type="ECO:0000313" key="3">
    <source>
        <dbReference type="Proteomes" id="UP001150907"/>
    </source>
</evidence>
<dbReference type="InterPro" id="IPR023213">
    <property type="entry name" value="CAT-like_dom_sf"/>
</dbReference>
<keyword evidence="1" id="KW-0808">Transferase</keyword>
<reference evidence="2" key="1">
    <citation type="submission" date="2022-07" db="EMBL/GenBank/DDBJ databases">
        <title>Phylogenomic reconstructions and comparative analyses of Kickxellomycotina fungi.</title>
        <authorList>
            <person name="Reynolds N.K."/>
            <person name="Stajich J.E."/>
            <person name="Barry K."/>
            <person name="Grigoriev I.V."/>
            <person name="Crous P."/>
            <person name="Smith M.E."/>
        </authorList>
    </citation>
    <scope>NUCLEOTIDE SEQUENCE</scope>
    <source>
        <strain evidence="2">IMI 214461</strain>
    </source>
</reference>
<dbReference type="Proteomes" id="UP001150907">
    <property type="component" value="Unassembled WGS sequence"/>
</dbReference>
<name>A0A9W8BAB6_9FUNG</name>
<dbReference type="GO" id="GO:0016747">
    <property type="term" value="F:acyltransferase activity, transferring groups other than amino-acyl groups"/>
    <property type="evidence" value="ECO:0007669"/>
    <property type="project" value="TreeGrafter"/>
</dbReference>
<dbReference type="PANTHER" id="PTHR31642:SF310">
    <property type="entry name" value="FATTY ALCOHOL:CAFFEOYL-COA ACYLTRANSFERASE"/>
    <property type="match status" value="1"/>
</dbReference>
<dbReference type="EMBL" id="JANBQF010000611">
    <property type="protein sequence ID" value="KAJ1999942.1"/>
    <property type="molecule type" value="Genomic_DNA"/>
</dbReference>
<protein>
    <submittedName>
        <fullName evidence="2">Uncharacterized protein</fullName>
    </submittedName>
</protein>
<proteinExistence type="predicted"/>
<dbReference type="OrthoDB" id="1862401at2759"/>
<comment type="caution">
    <text evidence="2">The sequence shown here is derived from an EMBL/GenBank/DDBJ whole genome shotgun (WGS) entry which is preliminary data.</text>
</comment>
<dbReference type="PANTHER" id="PTHR31642">
    <property type="entry name" value="TRICHOTHECENE 3-O-ACETYLTRANSFERASE"/>
    <property type="match status" value="1"/>
</dbReference>
<dbReference type="GO" id="GO:0044550">
    <property type="term" value="P:secondary metabolite biosynthetic process"/>
    <property type="evidence" value="ECO:0007669"/>
    <property type="project" value="TreeGrafter"/>
</dbReference>